<dbReference type="InterPro" id="IPR038763">
    <property type="entry name" value="DHH_sf"/>
</dbReference>
<reference evidence="10 11" key="1">
    <citation type="journal article" date="2021" name="Microb. Ecol.">
        <title>Candidatus Mesenet longicola: Novel Endosymbionts of Brontispa longissima that Induce Cytoplasmic Incompatibility.</title>
        <authorList>
            <person name="Takano S."/>
            <person name="Gotoh Y."/>
            <person name="Hayashi T."/>
        </authorList>
    </citation>
    <scope>NUCLEOTIDE SEQUENCE [LARGE SCALE GENOMIC DNA]</scope>
    <source>
        <strain evidence="10">L5</strain>
    </source>
</reference>
<proteinExistence type="inferred from homology"/>
<evidence type="ECO:0000256" key="4">
    <source>
        <dbReference type="ARBA" id="ARBA00022801"/>
    </source>
</evidence>
<feature type="domain" description="DHHA1" evidence="8">
    <location>
        <begin position="397"/>
        <end position="485"/>
    </location>
</feature>
<evidence type="ECO:0000313" key="11">
    <source>
        <dbReference type="Proteomes" id="UP000637906"/>
    </source>
</evidence>
<dbReference type="PANTHER" id="PTHR30255:SF2">
    <property type="entry name" value="SINGLE-STRANDED-DNA-SPECIFIC EXONUCLEASE RECJ"/>
    <property type="match status" value="1"/>
</dbReference>
<feature type="domain" description="RecJ OB" evidence="9">
    <location>
        <begin position="499"/>
        <end position="604"/>
    </location>
</feature>
<dbReference type="PANTHER" id="PTHR30255">
    <property type="entry name" value="SINGLE-STRANDED-DNA-SPECIFIC EXONUCLEASE RECJ"/>
    <property type="match status" value="1"/>
</dbReference>
<dbReference type="InterPro" id="IPR003156">
    <property type="entry name" value="DHHA1_dom"/>
</dbReference>
<keyword evidence="5 10" id="KW-0269">Exonuclease</keyword>
<keyword evidence="6" id="KW-0175">Coiled coil</keyword>
<sequence>MVEIFVLSHKKIDHLKRLIQNEYLYINVLSNLGIKQKRSVKNALWEVHEVSTRDTTALMQKFNLPEILARVMAARGVTLDTANDFLHPFLRSSLPDPFHLLDMDKAINRIETAIYNNENIVIFGDYDVDGATSSALIKRYLATVGINVAIYIPDRVKEGYGPNTDALLKLRKNGTHLCITVDCGTVAHEPIIAAKNAGLDIIVIDHHLGTEKLPDAVAVINPNRIDEDSPYSYLAAVGVAFLFIVALNKTLRNKGFFSKIAEPDLMQLLDLVALGTVCDVMPIIGLNRALVHQGLKIMSMRKNTGLRILSDILEITERPSVYQLGFIIGPHINAGGRIGQSHFGAHLLSTDNSDEAYDLSLKLKILNDERKTLENEATKEALMQAETLVNSGVNFIMVTGSWHMGIIGIIAGRLKDQFYLPTIVISISHEIGKASARSIPGIDIGAVIFLAKLEGLITEGGGHHMAGGFSIEKDKIDKLHTFFQSKFINSTGNKTIKADGVITVSSINITLWKQLQCLEPFGAGNPEPRFIISGAKIVKPEIIGENHIRCFIADTDKTIRAMAFRAVGTELEKALMQNSLVTILGKISVNYWRGNENVQFLIEDALND</sequence>
<dbReference type="GO" id="GO:0008409">
    <property type="term" value="F:5'-3' exonuclease activity"/>
    <property type="evidence" value="ECO:0007669"/>
    <property type="project" value="InterPro"/>
</dbReference>
<dbReference type="SUPFAM" id="SSF64182">
    <property type="entry name" value="DHH phosphoesterases"/>
    <property type="match status" value="1"/>
</dbReference>
<gene>
    <name evidence="10" type="ORF">sL5_01970</name>
</gene>
<evidence type="ECO:0000259" key="9">
    <source>
        <dbReference type="Pfam" id="PF17768"/>
    </source>
</evidence>
<organism evidence="10 11">
    <name type="scientific">Candidatus Mesenet longicola</name>
    <dbReference type="NCBI Taxonomy" id="1892558"/>
    <lineage>
        <taxon>Bacteria</taxon>
        <taxon>Pseudomonadati</taxon>
        <taxon>Pseudomonadota</taxon>
        <taxon>Alphaproteobacteria</taxon>
        <taxon>Rickettsiales</taxon>
        <taxon>Anaplasmataceae</taxon>
        <taxon>Candidatus Mesenet</taxon>
    </lineage>
</organism>
<dbReference type="Pfam" id="PF01368">
    <property type="entry name" value="DHH"/>
    <property type="match status" value="1"/>
</dbReference>
<keyword evidence="3" id="KW-0540">Nuclease</keyword>
<evidence type="ECO:0000313" key="10">
    <source>
        <dbReference type="EMBL" id="GHM59204.1"/>
    </source>
</evidence>
<comment type="caution">
    <text evidence="10">The sequence shown here is derived from an EMBL/GenBank/DDBJ whole genome shotgun (WGS) entry which is preliminary data.</text>
</comment>
<accession>A0A8J3HUD6</accession>
<dbReference type="Gene3D" id="3.10.310.30">
    <property type="match status" value="1"/>
</dbReference>
<dbReference type="Pfam" id="PF17768">
    <property type="entry name" value="RecJ_OB"/>
    <property type="match status" value="1"/>
</dbReference>
<protein>
    <recommendedName>
        <fullName evidence="2">Single-stranded-DNA-specific exonuclease RecJ</fullName>
    </recommendedName>
</protein>
<evidence type="ECO:0000256" key="5">
    <source>
        <dbReference type="ARBA" id="ARBA00022839"/>
    </source>
</evidence>
<feature type="domain" description="DDH" evidence="7">
    <location>
        <begin position="119"/>
        <end position="276"/>
    </location>
</feature>
<dbReference type="EMBL" id="BNGU01000004">
    <property type="protein sequence ID" value="GHM59204.1"/>
    <property type="molecule type" value="Genomic_DNA"/>
</dbReference>
<evidence type="ECO:0000256" key="2">
    <source>
        <dbReference type="ARBA" id="ARBA00019841"/>
    </source>
</evidence>
<dbReference type="InterPro" id="IPR001667">
    <property type="entry name" value="DDH_dom"/>
</dbReference>
<dbReference type="GO" id="GO:0006281">
    <property type="term" value="P:DNA repair"/>
    <property type="evidence" value="ECO:0007669"/>
    <property type="project" value="InterPro"/>
</dbReference>
<keyword evidence="11" id="KW-1185">Reference proteome</keyword>
<comment type="similarity">
    <text evidence="1">Belongs to the RecJ family.</text>
</comment>
<dbReference type="GO" id="GO:0003676">
    <property type="term" value="F:nucleic acid binding"/>
    <property type="evidence" value="ECO:0007669"/>
    <property type="project" value="InterPro"/>
</dbReference>
<dbReference type="GO" id="GO:0006310">
    <property type="term" value="P:DNA recombination"/>
    <property type="evidence" value="ECO:0007669"/>
    <property type="project" value="InterPro"/>
</dbReference>
<evidence type="ECO:0000256" key="3">
    <source>
        <dbReference type="ARBA" id="ARBA00022722"/>
    </source>
</evidence>
<dbReference type="Pfam" id="PF02272">
    <property type="entry name" value="DHHA1"/>
    <property type="match status" value="1"/>
</dbReference>
<dbReference type="Proteomes" id="UP000637906">
    <property type="component" value="Unassembled WGS sequence"/>
</dbReference>
<dbReference type="InterPro" id="IPR004610">
    <property type="entry name" value="RecJ"/>
</dbReference>
<evidence type="ECO:0000256" key="6">
    <source>
        <dbReference type="SAM" id="Coils"/>
    </source>
</evidence>
<dbReference type="InterPro" id="IPR041122">
    <property type="entry name" value="RecJ_OB"/>
</dbReference>
<dbReference type="AlphaFoldDB" id="A0A8J3HUD6"/>
<evidence type="ECO:0000256" key="1">
    <source>
        <dbReference type="ARBA" id="ARBA00005915"/>
    </source>
</evidence>
<name>A0A8J3HUD6_9RICK</name>
<dbReference type="InterPro" id="IPR051673">
    <property type="entry name" value="SSDNA_exonuclease_RecJ"/>
</dbReference>
<evidence type="ECO:0000259" key="7">
    <source>
        <dbReference type="Pfam" id="PF01368"/>
    </source>
</evidence>
<evidence type="ECO:0000259" key="8">
    <source>
        <dbReference type="Pfam" id="PF02272"/>
    </source>
</evidence>
<dbReference type="NCBIfam" id="TIGR00644">
    <property type="entry name" value="recJ"/>
    <property type="match status" value="1"/>
</dbReference>
<feature type="coiled-coil region" evidence="6">
    <location>
        <begin position="356"/>
        <end position="383"/>
    </location>
</feature>
<keyword evidence="4" id="KW-0378">Hydrolase</keyword>
<dbReference type="Gene3D" id="3.90.1640.30">
    <property type="match status" value="1"/>
</dbReference>